<keyword evidence="8" id="KW-1185">Reference proteome</keyword>
<comment type="subcellular location">
    <subcellularLocation>
        <location evidence="1">Cell membrane</location>
        <topology evidence="1">Multi-pass membrane protein</topology>
    </subcellularLocation>
</comment>
<accession>A0A7X2TES6</accession>
<feature type="transmembrane region" description="Helical" evidence="6">
    <location>
        <begin position="136"/>
        <end position="154"/>
    </location>
</feature>
<gene>
    <name evidence="7" type="ORF">FYJ51_00595</name>
</gene>
<protein>
    <submittedName>
        <fullName evidence="7">Oligosaccharide flippase family protein</fullName>
    </submittedName>
</protein>
<feature type="transmembrane region" description="Helical" evidence="6">
    <location>
        <begin position="411"/>
        <end position="428"/>
    </location>
</feature>
<sequence>MTSDEKKKVKSSFIAGSLTSSAGVFLSKLVGLLYVSPLHSLATLNNMDYYSAAYNYYSVLLQICSAGLPYAVAAIIAKYASKDDWKTVMLVRRLSIGILSAFGFAMAVIFAAVSGPLSSSVLGPEATAADLQKQKITFIILSLALFLVPILYSYRSFYQGLKDLKSYADSQVIEQFVRVGFLLGMGWVCIYIFGLDRVWAVYMAALGTSIGALGALFYYLRYDRRHIGPIRRAARNQTTRPVDHKVLMKELFAFGVPYLITAIFGNSQVLVNTQFFVSTMTSMGMDYQLARNLYTIIQLNCDKLTSIPQVLGIGFSSGIVPYMTISLEQRNFKELRKNIRACLDTVLYIGIPVCWALFTLARPIYFVLYGADRLDYAEVCMQWEALLALCTTITPICTSMMLTLHLRKESIFYLGVGFAVKCATFYPLMRATGYTGAITSSILCSVAIIYLSLAKIHNRYQVSYRATVFRAVKMLLACFAVSGAFALMRLAGFDISLSSRPMALLGLAVYAAVGGLLYLYLTMQMKIPQAIFHVSGKGVLRRIFRQGRA</sequence>
<dbReference type="GO" id="GO:0005886">
    <property type="term" value="C:plasma membrane"/>
    <property type="evidence" value="ECO:0007669"/>
    <property type="project" value="UniProtKB-SubCell"/>
</dbReference>
<feature type="transmembrane region" description="Helical" evidence="6">
    <location>
        <begin position="474"/>
        <end position="491"/>
    </location>
</feature>
<feature type="transmembrane region" description="Helical" evidence="6">
    <location>
        <begin position="346"/>
        <end position="365"/>
    </location>
</feature>
<evidence type="ECO:0000256" key="1">
    <source>
        <dbReference type="ARBA" id="ARBA00004651"/>
    </source>
</evidence>
<feature type="transmembrane region" description="Helical" evidence="6">
    <location>
        <begin position="251"/>
        <end position="271"/>
    </location>
</feature>
<organism evidence="7 8">
    <name type="scientific">Stecheria intestinalis</name>
    <dbReference type="NCBI Taxonomy" id="2606630"/>
    <lineage>
        <taxon>Bacteria</taxon>
        <taxon>Bacillati</taxon>
        <taxon>Bacillota</taxon>
        <taxon>Erysipelotrichia</taxon>
        <taxon>Erysipelotrichales</taxon>
        <taxon>Erysipelotrichaceae</taxon>
        <taxon>Stecheria</taxon>
    </lineage>
</organism>
<feature type="transmembrane region" description="Helical" evidence="6">
    <location>
        <begin position="12"/>
        <end position="34"/>
    </location>
</feature>
<evidence type="ECO:0000313" key="7">
    <source>
        <dbReference type="EMBL" id="MSS57410.1"/>
    </source>
</evidence>
<dbReference type="PANTHER" id="PTHR30250:SF21">
    <property type="entry name" value="LIPID II FLIPPASE MURJ"/>
    <property type="match status" value="1"/>
</dbReference>
<keyword evidence="3 6" id="KW-0812">Transmembrane</keyword>
<evidence type="ECO:0000256" key="2">
    <source>
        <dbReference type="ARBA" id="ARBA00022475"/>
    </source>
</evidence>
<name>A0A7X2TES6_9FIRM</name>
<dbReference type="Proteomes" id="UP000461880">
    <property type="component" value="Unassembled WGS sequence"/>
</dbReference>
<feature type="transmembrane region" description="Helical" evidence="6">
    <location>
        <begin position="503"/>
        <end position="521"/>
    </location>
</feature>
<feature type="transmembrane region" description="Helical" evidence="6">
    <location>
        <begin position="307"/>
        <end position="325"/>
    </location>
</feature>
<dbReference type="AlphaFoldDB" id="A0A7X2TES6"/>
<proteinExistence type="predicted"/>
<keyword evidence="4 6" id="KW-1133">Transmembrane helix</keyword>
<evidence type="ECO:0000256" key="5">
    <source>
        <dbReference type="ARBA" id="ARBA00023136"/>
    </source>
</evidence>
<evidence type="ECO:0000256" key="6">
    <source>
        <dbReference type="SAM" id="Phobius"/>
    </source>
</evidence>
<reference evidence="7 8" key="1">
    <citation type="submission" date="2019-08" db="EMBL/GenBank/DDBJ databases">
        <title>In-depth cultivation of the pig gut microbiome towards novel bacterial diversity and tailored functional studies.</title>
        <authorList>
            <person name="Wylensek D."/>
            <person name="Hitch T.C.A."/>
            <person name="Clavel T."/>
        </authorList>
    </citation>
    <scope>NUCLEOTIDE SEQUENCE [LARGE SCALE GENOMIC DNA]</scope>
    <source>
        <strain evidence="7 8">Oil+RF-744-GAM-WT-6</strain>
    </source>
</reference>
<evidence type="ECO:0000313" key="8">
    <source>
        <dbReference type="Proteomes" id="UP000461880"/>
    </source>
</evidence>
<feature type="transmembrane region" description="Helical" evidence="6">
    <location>
        <begin position="175"/>
        <end position="193"/>
    </location>
</feature>
<feature type="transmembrane region" description="Helical" evidence="6">
    <location>
        <begin position="54"/>
        <end position="76"/>
    </location>
</feature>
<dbReference type="Pfam" id="PF01943">
    <property type="entry name" value="Polysacc_synt"/>
    <property type="match status" value="1"/>
</dbReference>
<evidence type="ECO:0000256" key="3">
    <source>
        <dbReference type="ARBA" id="ARBA00022692"/>
    </source>
</evidence>
<evidence type="ECO:0000256" key="4">
    <source>
        <dbReference type="ARBA" id="ARBA00022989"/>
    </source>
</evidence>
<feature type="transmembrane region" description="Helical" evidence="6">
    <location>
        <begin position="385"/>
        <end position="404"/>
    </location>
</feature>
<feature type="transmembrane region" description="Helical" evidence="6">
    <location>
        <begin position="199"/>
        <end position="220"/>
    </location>
</feature>
<keyword evidence="5 6" id="KW-0472">Membrane</keyword>
<dbReference type="RefSeq" id="WP_154502118.1">
    <property type="nucleotide sequence ID" value="NZ_VUMN01000001.1"/>
</dbReference>
<keyword evidence="2" id="KW-1003">Cell membrane</keyword>
<dbReference type="PANTHER" id="PTHR30250">
    <property type="entry name" value="PST FAMILY PREDICTED COLANIC ACID TRANSPORTER"/>
    <property type="match status" value="1"/>
</dbReference>
<feature type="transmembrane region" description="Helical" evidence="6">
    <location>
        <begin position="434"/>
        <end position="453"/>
    </location>
</feature>
<dbReference type="InterPro" id="IPR050833">
    <property type="entry name" value="Poly_Biosynth_Transport"/>
</dbReference>
<dbReference type="InterPro" id="IPR002797">
    <property type="entry name" value="Polysacc_synth"/>
</dbReference>
<dbReference type="EMBL" id="VUMN01000001">
    <property type="protein sequence ID" value="MSS57410.1"/>
    <property type="molecule type" value="Genomic_DNA"/>
</dbReference>
<comment type="caution">
    <text evidence="7">The sequence shown here is derived from an EMBL/GenBank/DDBJ whole genome shotgun (WGS) entry which is preliminary data.</text>
</comment>
<feature type="transmembrane region" description="Helical" evidence="6">
    <location>
        <begin position="96"/>
        <end position="116"/>
    </location>
</feature>